<feature type="active site" description="Nucleophile" evidence="4">
    <location>
        <position position="362"/>
    </location>
</feature>
<evidence type="ECO:0000256" key="1">
    <source>
        <dbReference type="ARBA" id="ARBA00001049"/>
    </source>
</evidence>
<dbReference type="Proteomes" id="UP000256485">
    <property type="component" value="Unassembled WGS sequence"/>
</dbReference>
<comment type="catalytic activity">
    <reaction evidence="3 6">
        <text>an N-terminal (5-L-glutamyl)-[peptide] + an alpha-amino acid = 5-L-glutamyl amino acid + an N-terminal L-alpha-aminoacyl-[peptide]</text>
        <dbReference type="Rhea" id="RHEA:23904"/>
        <dbReference type="Rhea" id="RHEA-COMP:9780"/>
        <dbReference type="Rhea" id="RHEA-COMP:9795"/>
        <dbReference type="ChEBI" id="CHEBI:77644"/>
        <dbReference type="ChEBI" id="CHEBI:78597"/>
        <dbReference type="ChEBI" id="CHEBI:78599"/>
        <dbReference type="ChEBI" id="CHEBI:78608"/>
        <dbReference type="EC" id="2.3.2.2"/>
    </reaction>
</comment>
<keyword evidence="6" id="KW-0808">Transferase</keyword>
<gene>
    <name evidence="7" type="ORF">DFJ64_0581</name>
</gene>
<comment type="PTM">
    <text evidence="6">Cleaved by autocatalysis into a large and a small subunit.</text>
</comment>
<reference evidence="7 8" key="1">
    <citation type="submission" date="2018-08" db="EMBL/GenBank/DDBJ databases">
        <title>Sequencing the genomes of 1000 actinobacteria strains.</title>
        <authorList>
            <person name="Klenk H.-P."/>
        </authorList>
    </citation>
    <scope>NUCLEOTIDE SEQUENCE [LARGE SCALE GENOMIC DNA]</scope>
    <source>
        <strain evidence="7 8">DSM 22891</strain>
    </source>
</reference>
<keyword evidence="6" id="KW-0012">Acyltransferase</keyword>
<dbReference type="GO" id="GO:0036374">
    <property type="term" value="F:glutathione hydrolase activity"/>
    <property type="evidence" value="ECO:0007669"/>
    <property type="project" value="UniProtKB-UniRule"/>
</dbReference>
<comment type="subunit">
    <text evidence="6">This enzyme consists of two polypeptide chains, which are synthesized in precursor form from a single polypeptide.</text>
</comment>
<dbReference type="PANTHER" id="PTHR43881">
    <property type="entry name" value="GAMMA-GLUTAMYLTRANSPEPTIDASE (AFU_ORTHOLOGUE AFUA_4G13580)"/>
    <property type="match status" value="1"/>
</dbReference>
<keyword evidence="6 7" id="KW-0378">Hydrolase</keyword>
<dbReference type="NCBIfam" id="TIGR00066">
    <property type="entry name" value="g_glut_trans"/>
    <property type="match status" value="1"/>
</dbReference>
<evidence type="ECO:0000256" key="5">
    <source>
        <dbReference type="PIRSR" id="PIRSR600101-2"/>
    </source>
</evidence>
<dbReference type="Pfam" id="PF01019">
    <property type="entry name" value="G_glu_transpept"/>
    <property type="match status" value="1"/>
</dbReference>
<evidence type="ECO:0000313" key="7">
    <source>
        <dbReference type="EMBL" id="REF35209.1"/>
    </source>
</evidence>
<dbReference type="InterPro" id="IPR043137">
    <property type="entry name" value="GGT_ssub_C"/>
</dbReference>
<dbReference type="GO" id="GO:0103068">
    <property type="term" value="F:leukotriene C4 gamma-glutamyl transferase activity"/>
    <property type="evidence" value="ECO:0007669"/>
    <property type="project" value="UniProtKB-EC"/>
</dbReference>
<keyword evidence="6" id="KW-0865">Zymogen</keyword>
<evidence type="ECO:0000256" key="2">
    <source>
        <dbReference type="ARBA" id="ARBA00001089"/>
    </source>
</evidence>
<dbReference type="InterPro" id="IPR043138">
    <property type="entry name" value="GGT_lsub"/>
</dbReference>
<comment type="catalytic activity">
    <reaction evidence="1 6">
        <text>an S-substituted glutathione + H2O = an S-substituted L-cysteinylglycine + L-glutamate</text>
        <dbReference type="Rhea" id="RHEA:59468"/>
        <dbReference type="ChEBI" id="CHEBI:15377"/>
        <dbReference type="ChEBI" id="CHEBI:29985"/>
        <dbReference type="ChEBI" id="CHEBI:90779"/>
        <dbReference type="ChEBI" id="CHEBI:143103"/>
        <dbReference type="EC" id="3.4.19.13"/>
    </reaction>
</comment>
<dbReference type="OrthoDB" id="9781342at2"/>
<proteinExistence type="inferred from homology"/>
<dbReference type="InterPro" id="IPR000101">
    <property type="entry name" value="GGT_peptidase"/>
</dbReference>
<dbReference type="EC" id="2.3.2.2" evidence="6"/>
<accession>A0A3D9V170</accession>
<keyword evidence="8" id="KW-1185">Reference proteome</keyword>
<dbReference type="SUPFAM" id="SSF56235">
    <property type="entry name" value="N-terminal nucleophile aminohydrolases (Ntn hydrolases)"/>
    <property type="match status" value="1"/>
</dbReference>
<dbReference type="UniPathway" id="UPA00204"/>
<dbReference type="EMBL" id="QTUC01000001">
    <property type="protein sequence ID" value="REF35209.1"/>
    <property type="molecule type" value="Genomic_DNA"/>
</dbReference>
<dbReference type="InterPro" id="IPR052896">
    <property type="entry name" value="GGT-like_enzyme"/>
</dbReference>
<organism evidence="7 8">
    <name type="scientific">Thermasporomyces composti</name>
    <dbReference type="NCBI Taxonomy" id="696763"/>
    <lineage>
        <taxon>Bacteria</taxon>
        <taxon>Bacillati</taxon>
        <taxon>Actinomycetota</taxon>
        <taxon>Actinomycetes</taxon>
        <taxon>Propionibacteriales</taxon>
        <taxon>Nocardioidaceae</taxon>
        <taxon>Thermasporomyces</taxon>
    </lineage>
</organism>
<protein>
    <recommendedName>
        <fullName evidence="6">Glutathione hydrolase proenzyme</fullName>
        <ecNumber evidence="6">2.3.2.2</ecNumber>
        <ecNumber evidence="6">3.4.19.13</ecNumber>
    </recommendedName>
    <component>
        <recommendedName>
            <fullName evidence="6">Glutathione hydrolase large chain</fullName>
        </recommendedName>
    </component>
    <component>
        <recommendedName>
            <fullName evidence="6">Glutathione hydrolase small chain</fullName>
        </recommendedName>
    </component>
</protein>
<dbReference type="GO" id="GO:0006750">
    <property type="term" value="P:glutathione biosynthetic process"/>
    <property type="evidence" value="ECO:0007669"/>
    <property type="project" value="UniProtKB-KW"/>
</dbReference>
<dbReference type="Gene3D" id="1.10.246.130">
    <property type="match status" value="1"/>
</dbReference>
<keyword evidence="6" id="KW-0317">Glutathione biosynthesis</keyword>
<name>A0A3D9V170_THECX</name>
<comment type="catalytic activity">
    <reaction evidence="2 6">
        <text>glutathione + H2O = L-cysteinylglycine + L-glutamate</text>
        <dbReference type="Rhea" id="RHEA:28807"/>
        <dbReference type="ChEBI" id="CHEBI:15377"/>
        <dbReference type="ChEBI" id="CHEBI:29985"/>
        <dbReference type="ChEBI" id="CHEBI:57925"/>
        <dbReference type="ChEBI" id="CHEBI:61694"/>
        <dbReference type="EC" id="3.4.19.13"/>
    </reaction>
</comment>
<dbReference type="AlphaFoldDB" id="A0A3D9V170"/>
<evidence type="ECO:0000256" key="3">
    <source>
        <dbReference type="ARBA" id="ARBA00047417"/>
    </source>
</evidence>
<evidence type="ECO:0000256" key="4">
    <source>
        <dbReference type="PIRSR" id="PIRSR600101-1"/>
    </source>
</evidence>
<dbReference type="PRINTS" id="PR01210">
    <property type="entry name" value="GGTRANSPTASE"/>
</dbReference>
<dbReference type="PANTHER" id="PTHR43881:SF1">
    <property type="entry name" value="GAMMA-GLUTAMYLTRANSPEPTIDASE (AFU_ORTHOLOGUE AFUA_4G13580)"/>
    <property type="match status" value="1"/>
</dbReference>
<evidence type="ECO:0000313" key="8">
    <source>
        <dbReference type="Proteomes" id="UP000256485"/>
    </source>
</evidence>
<evidence type="ECO:0000256" key="6">
    <source>
        <dbReference type="RuleBase" id="RU368036"/>
    </source>
</evidence>
<comment type="similarity">
    <text evidence="6">Belongs to the gamma-glutamyltransferase family.</text>
</comment>
<comment type="pathway">
    <text evidence="6">Sulfur metabolism; glutathione metabolism.</text>
</comment>
<comment type="caution">
    <text evidence="7">The sequence shown here is derived from an EMBL/GenBank/DDBJ whole genome shotgun (WGS) entry which is preliminary data.</text>
</comment>
<dbReference type="Gene3D" id="3.60.20.40">
    <property type="match status" value="1"/>
</dbReference>
<dbReference type="InterPro" id="IPR029055">
    <property type="entry name" value="Ntn_hydrolases_N"/>
</dbReference>
<dbReference type="GO" id="GO:0006751">
    <property type="term" value="P:glutathione catabolic process"/>
    <property type="evidence" value="ECO:0007669"/>
    <property type="project" value="UniProtKB-UniRule"/>
</dbReference>
<feature type="binding site" evidence="5">
    <location>
        <position position="446"/>
    </location>
    <ligand>
        <name>L-glutamate</name>
        <dbReference type="ChEBI" id="CHEBI:29985"/>
    </ligand>
</feature>
<sequence>MIGFPRTDASDFEWPRRRVAPVFARRGMVAAAHPLVTRAGLDVLARGGNAVDAAVAAGLVASVVMPEMCALGGDLFALVYDPRDDGGAGRVWSVQGSGIAPRGATLEGMRQAGGGRMPSTGPLSITVPGMVDGYFTLLDRWGTRSFAELVEPAVEYARGHAISPVLASYIAAFADLLRAYPATAKVFLPDGRPPSPGHVLRQDDLARTLEAIAESGPDVFYRGEIAKQIAVAVEELGGALRASDFADHRTVVSPPYATTYRGFTVYQTALPSQGLIMLEALNIVEEFDIQGMGVATPEATHVLVEAIKRAFADRHAYCQDPAFGPSPVERLLSKDWARERARTIGEPASVDVPPGVFDDGDTTYLCVVDAEGVMVSLIQSVASNFGSGVVAGDTGVLLNNRAQAFSLDDRHPNVFAPGKKPMHTLNCYLVADGEGRVVVVGGTPGGDRQPQWNLQAVVGLIDGRWDVQQVVERPQWVTTTPPASSNGFELRLEGRFGPAFAEALRDRGHQVVVEGEWSGLSALQIIARDPSSGVLVGGSDPRAEGLALGL</sequence>
<dbReference type="EC" id="3.4.19.13" evidence="6"/>